<reference evidence="9" key="2">
    <citation type="submission" date="2014-07" db="EMBL/GenBank/DDBJ databases">
        <title>Initial genome analysis of the psychrotolerant acidophile Acidithiobacillus ferrivorans CF27: insights into iron and sulfur oxidation pathways and into biofilm formation.</title>
        <authorList>
            <person name="Talla E."/>
            <person name="Hedrich S."/>
            <person name="Mangenot S."/>
            <person name="Ji B."/>
            <person name="Johnson D.B."/>
            <person name="Barbe V."/>
            <person name="Bonnefoy V."/>
        </authorList>
    </citation>
    <scope>NUCLEOTIDE SEQUENCE [LARGE SCALE GENOMIC DNA]</scope>
    <source>
        <strain evidence="9">CF27</strain>
    </source>
</reference>
<dbReference type="InterPro" id="IPR033138">
    <property type="entry name" value="Cu_oxidase_CS"/>
</dbReference>
<dbReference type="InterPro" id="IPR001243">
    <property type="entry name" value="Rusticyanin"/>
</dbReference>
<feature type="signal peptide" evidence="7">
    <location>
        <begin position="1"/>
        <end position="32"/>
    </location>
</feature>
<dbReference type="PRINTS" id="PR00158">
    <property type="entry name" value="RUSTICYANIN"/>
</dbReference>
<protein>
    <recommendedName>
        <fullName evidence="5">Rusticyanin</fullName>
    </recommendedName>
</protein>
<dbReference type="GO" id="GO:0005507">
    <property type="term" value="F:copper ion binding"/>
    <property type="evidence" value="ECO:0007669"/>
    <property type="project" value="UniProtKB-UniRule"/>
</dbReference>
<evidence type="ECO:0000256" key="7">
    <source>
        <dbReference type="SAM" id="SignalP"/>
    </source>
</evidence>
<dbReference type="SUPFAM" id="SSF49503">
    <property type="entry name" value="Cupredoxins"/>
    <property type="match status" value="1"/>
</dbReference>
<feature type="domain" description="Blue (type 1) copper" evidence="8">
    <location>
        <begin position="97"/>
        <end position="187"/>
    </location>
</feature>
<feature type="binding site" evidence="6">
    <location>
        <position position="180"/>
    </location>
    <ligand>
        <name>Cu cation</name>
        <dbReference type="ChEBI" id="CHEBI:23378"/>
    </ligand>
</feature>
<dbReference type="PROSITE" id="PS00196">
    <property type="entry name" value="COPPER_BLUE"/>
    <property type="match status" value="1"/>
</dbReference>
<evidence type="ECO:0000256" key="6">
    <source>
        <dbReference type="PIRSR" id="PIRSR601243-1"/>
    </source>
</evidence>
<dbReference type="CDD" id="cd04231">
    <property type="entry name" value="Rusticyanin"/>
    <property type="match status" value="1"/>
</dbReference>
<dbReference type="RefSeq" id="WP_035190480.1">
    <property type="nucleotide sequence ID" value="NZ_CCCS020000001.1"/>
</dbReference>
<keyword evidence="2 6" id="KW-0479">Metal-binding</keyword>
<feature type="binding site" evidence="6">
    <location>
        <position position="117"/>
    </location>
    <ligand>
        <name>Cu cation</name>
        <dbReference type="ChEBI" id="CHEBI:23378"/>
    </ligand>
</feature>
<feature type="chain" id="PRO_5001588577" description="Rusticyanin" evidence="7">
    <location>
        <begin position="33"/>
        <end position="187"/>
    </location>
</feature>
<reference evidence="9" key="1">
    <citation type="submission" date="2014-03" db="EMBL/GenBank/DDBJ databases">
        <authorList>
            <person name="Genoscope - CEA"/>
        </authorList>
    </citation>
    <scope>NUCLEOTIDE SEQUENCE [LARGE SCALE GENOMIC DNA]</scope>
    <source>
        <strain evidence="9">CF27</strain>
    </source>
</reference>
<feature type="binding site" evidence="6">
    <location>
        <position position="170"/>
    </location>
    <ligand>
        <name>Cu cation</name>
        <dbReference type="ChEBI" id="CHEBI:23378"/>
    </ligand>
</feature>
<dbReference type="InterPro" id="IPR028871">
    <property type="entry name" value="BlueCu_1_BS"/>
</dbReference>
<comment type="cofactor">
    <cofactor evidence="6">
        <name>Cu cation</name>
        <dbReference type="ChEBI" id="CHEBI:23378"/>
    </cofactor>
    <text evidence="6">Binds 1 copper ion per subunit.</text>
</comment>
<proteinExistence type="predicted"/>
<keyword evidence="3" id="KW-0249">Electron transport</keyword>
<dbReference type="EMBL" id="LT841305">
    <property type="protein sequence ID" value="SMH65007.1"/>
    <property type="molecule type" value="Genomic_DNA"/>
</dbReference>
<dbReference type="PROSITE" id="PS00079">
    <property type="entry name" value="MULTICOPPER_OXIDASE1"/>
    <property type="match status" value="1"/>
</dbReference>
<keyword evidence="1" id="KW-0813">Transport</keyword>
<dbReference type="Pfam" id="PF00127">
    <property type="entry name" value="Copper-bind"/>
    <property type="match status" value="1"/>
</dbReference>
<evidence type="ECO:0000256" key="1">
    <source>
        <dbReference type="ARBA" id="ARBA00022448"/>
    </source>
</evidence>
<dbReference type="AlphaFoldDB" id="A0A060V1E3"/>
<dbReference type="EMBL" id="CCCS020000001">
    <property type="protein sequence ID" value="CDQ12449.1"/>
    <property type="molecule type" value="Genomic_DNA"/>
</dbReference>
<evidence type="ECO:0000313" key="10">
    <source>
        <dbReference type="EMBL" id="SMH65007.1"/>
    </source>
</evidence>
<dbReference type="Proteomes" id="UP000193925">
    <property type="component" value="Chromosome AFERRI"/>
</dbReference>
<reference evidence="10 11" key="3">
    <citation type="submission" date="2017-03" db="EMBL/GenBank/DDBJ databases">
        <authorList>
            <person name="Regsiter A."/>
            <person name="William W."/>
        </authorList>
    </citation>
    <scope>NUCLEOTIDE SEQUENCE [LARGE SCALE GENOMIC DNA]</scope>
    <source>
        <strain evidence="10">PRJEB5721</strain>
    </source>
</reference>
<evidence type="ECO:0000256" key="5">
    <source>
        <dbReference type="NCBIfam" id="TIGR03095"/>
    </source>
</evidence>
<evidence type="ECO:0000313" key="11">
    <source>
        <dbReference type="Proteomes" id="UP000193925"/>
    </source>
</evidence>
<evidence type="ECO:0000256" key="3">
    <source>
        <dbReference type="ARBA" id="ARBA00022982"/>
    </source>
</evidence>
<keyword evidence="11" id="KW-1185">Reference proteome</keyword>
<organism evidence="9">
    <name type="scientific">Acidithiobacillus ferrivorans</name>
    <dbReference type="NCBI Taxonomy" id="160808"/>
    <lineage>
        <taxon>Bacteria</taxon>
        <taxon>Pseudomonadati</taxon>
        <taxon>Pseudomonadota</taxon>
        <taxon>Acidithiobacillia</taxon>
        <taxon>Acidithiobacillales</taxon>
        <taxon>Acidithiobacillaceae</taxon>
        <taxon>Acidithiobacillus</taxon>
    </lineage>
</organism>
<dbReference type="InterPro" id="IPR008972">
    <property type="entry name" value="Cupredoxin"/>
</dbReference>
<feature type="binding site" evidence="6">
    <location>
        <position position="175"/>
    </location>
    <ligand>
        <name>Cu cation</name>
        <dbReference type="ChEBI" id="CHEBI:23378"/>
    </ligand>
</feature>
<accession>A0A060V1E3</accession>
<keyword evidence="7" id="KW-0732">Signal</keyword>
<evidence type="ECO:0000259" key="8">
    <source>
        <dbReference type="Pfam" id="PF00127"/>
    </source>
</evidence>
<name>A0A060V1E3_9PROT</name>
<dbReference type="NCBIfam" id="TIGR03095">
    <property type="entry name" value="rusti_cyanin"/>
    <property type="match status" value="1"/>
</dbReference>
<sequence>MNTQTKMQKNRYLSVGVAAVLAATVGMGTALAGTLDSSWKEATLPQVKAMLQKDTGKVSGDTVTYSGKTVHVVAAAVLPGFPFPSFEVHDKKNPTLDIPAGATVDVTFINTNKGFGHSFDITKKGPPFAVMPNIKPIVAGTGFSPVPKDGKFGYTNFTWHPTAGTYYYVCQIPGHAATGMFGKIIVK</sequence>
<gene>
    <name evidence="9" type="primary">rus</name>
    <name evidence="9" type="ORF">AFERRI_10272</name>
    <name evidence="10" type="ORF">AFERRI_11041</name>
</gene>
<evidence type="ECO:0000256" key="4">
    <source>
        <dbReference type="ARBA" id="ARBA00023008"/>
    </source>
</evidence>
<dbReference type="GO" id="GO:0009055">
    <property type="term" value="F:electron transfer activity"/>
    <property type="evidence" value="ECO:0007669"/>
    <property type="project" value="UniProtKB-UniRule"/>
</dbReference>
<dbReference type="Gene3D" id="2.60.40.420">
    <property type="entry name" value="Cupredoxins - blue copper proteins"/>
    <property type="match status" value="1"/>
</dbReference>
<evidence type="ECO:0000313" key="9">
    <source>
        <dbReference type="EMBL" id="CDQ12449.1"/>
    </source>
</evidence>
<keyword evidence="4 6" id="KW-0186">Copper</keyword>
<evidence type="ECO:0000256" key="2">
    <source>
        <dbReference type="ARBA" id="ARBA00022723"/>
    </source>
</evidence>
<dbReference type="InterPro" id="IPR000923">
    <property type="entry name" value="BlueCu_1"/>
</dbReference>